<evidence type="ECO:0000313" key="7">
    <source>
        <dbReference type="EMBL" id="MCY1080541.1"/>
    </source>
</evidence>
<dbReference type="EMBL" id="JAPNKA010000001">
    <property type="protein sequence ID" value="MCY1080541.1"/>
    <property type="molecule type" value="Genomic_DNA"/>
</dbReference>
<dbReference type="PANTHER" id="PTHR47470:SF1">
    <property type="entry name" value="FAD-DEPENDENT OXIDOREDUCTASE 2 FAD BINDING DOMAIN-CONTAINING PROTEIN"/>
    <property type="match status" value="1"/>
</dbReference>
<keyword evidence="5" id="KW-0560">Oxidoreductase</keyword>
<comment type="caution">
    <text evidence="7">The sequence shown here is derived from an EMBL/GenBank/DDBJ whole genome shotgun (WGS) entry which is preliminary data.</text>
</comment>
<evidence type="ECO:0000256" key="4">
    <source>
        <dbReference type="ARBA" id="ARBA00022827"/>
    </source>
</evidence>
<protein>
    <submittedName>
        <fullName evidence="7">Alpha/beta fold hydrolase</fullName>
    </submittedName>
</protein>
<organism evidence="7 8">
    <name type="scientific">Archangium lansingense</name>
    <dbReference type="NCBI Taxonomy" id="2995310"/>
    <lineage>
        <taxon>Bacteria</taxon>
        <taxon>Pseudomonadati</taxon>
        <taxon>Myxococcota</taxon>
        <taxon>Myxococcia</taxon>
        <taxon>Myxococcales</taxon>
        <taxon>Cystobacterineae</taxon>
        <taxon>Archangiaceae</taxon>
        <taxon>Archangium</taxon>
    </lineage>
</organism>
<evidence type="ECO:0000256" key="5">
    <source>
        <dbReference type="ARBA" id="ARBA00023002"/>
    </source>
</evidence>
<dbReference type="GO" id="GO:0016787">
    <property type="term" value="F:hydrolase activity"/>
    <property type="evidence" value="ECO:0007669"/>
    <property type="project" value="UniProtKB-KW"/>
</dbReference>
<evidence type="ECO:0000313" key="8">
    <source>
        <dbReference type="Proteomes" id="UP001207654"/>
    </source>
</evidence>
<keyword evidence="8" id="KW-1185">Reference proteome</keyword>
<dbReference type="Proteomes" id="UP001207654">
    <property type="component" value="Unassembled WGS sequence"/>
</dbReference>
<reference evidence="7 8" key="1">
    <citation type="submission" date="2022-11" db="EMBL/GenBank/DDBJ databases">
        <title>Minimal conservation of predation-associated metabolite biosynthetic gene clusters underscores biosynthetic potential of Myxococcota including descriptions for ten novel species: Archangium lansinium sp. nov., Myxococcus landrumus sp. nov., Nannocystis bai.</title>
        <authorList>
            <person name="Ahearne A."/>
            <person name="Stevens C."/>
            <person name="Phillips K."/>
        </authorList>
    </citation>
    <scope>NUCLEOTIDE SEQUENCE [LARGE SCALE GENOMIC DNA]</scope>
    <source>
        <strain evidence="7 8">MIWBW</strain>
    </source>
</reference>
<comment type="cofactor">
    <cofactor evidence="1">
        <name>FAD</name>
        <dbReference type="ChEBI" id="CHEBI:57692"/>
    </cofactor>
</comment>
<sequence>MEHERVVARFTLEGVPDTDVDTHHFTTEDKLGLSMLRFQRAPCDDVVLIIHGLTTSSDMFIMPEHENLVRYLLDHGFTDVWTLDFRMSNRHPYNLMRHRYTMDDVAAFDMPAAVARIRQEVGDKRLHVICHCLGSVSFMMSLFGGAVEDITSVIANSVALTPRIPSWSRLKLSVAPFFVERVLDLPYLDPNASHEPILSRSGLVGRAVDLLHHECDVPACHMLSMMWGTGWPALYHHENLHDVTHARGGDLYGPTSVHYYRHVRKMVGAGGAVKYDPSDPRLDYLPDDYFEFAEEIETPVLLVTGENNHVFTDSNIVCYQRLESLAPGRHSLEVIPGYGHQDVFMGKDCARDVFPRFVRYLNAHRGERRPRWVHPHAEEATAPAAP</sequence>
<name>A0ABT4AGV6_9BACT</name>
<feature type="domain" description="AB hydrolase-1" evidence="6">
    <location>
        <begin position="46"/>
        <end position="342"/>
    </location>
</feature>
<dbReference type="InterPro" id="IPR029058">
    <property type="entry name" value="AB_hydrolase_fold"/>
</dbReference>
<dbReference type="RefSeq" id="WP_267539199.1">
    <property type="nucleotide sequence ID" value="NZ_JAPNKA010000001.1"/>
</dbReference>
<dbReference type="InterPro" id="IPR000073">
    <property type="entry name" value="AB_hydrolase_1"/>
</dbReference>
<keyword evidence="7" id="KW-0378">Hydrolase</keyword>
<gene>
    <name evidence="7" type="ORF">OV287_39445</name>
</gene>
<proteinExistence type="inferred from homology"/>
<evidence type="ECO:0000256" key="2">
    <source>
        <dbReference type="ARBA" id="ARBA00010790"/>
    </source>
</evidence>
<evidence type="ECO:0000256" key="3">
    <source>
        <dbReference type="ARBA" id="ARBA00022630"/>
    </source>
</evidence>
<keyword evidence="4" id="KW-0274">FAD</keyword>
<dbReference type="Pfam" id="PF00561">
    <property type="entry name" value="Abhydrolase_1"/>
    <property type="match status" value="1"/>
</dbReference>
<dbReference type="SUPFAM" id="SSF53474">
    <property type="entry name" value="alpha/beta-Hydrolases"/>
    <property type="match status" value="1"/>
</dbReference>
<evidence type="ECO:0000256" key="1">
    <source>
        <dbReference type="ARBA" id="ARBA00001974"/>
    </source>
</evidence>
<dbReference type="PANTHER" id="PTHR47470">
    <property type="entry name" value="CHOLESTEROL OXIDASE"/>
    <property type="match status" value="1"/>
</dbReference>
<keyword evidence="3" id="KW-0285">Flavoprotein</keyword>
<comment type="similarity">
    <text evidence="2">Belongs to the GMC oxidoreductase family.</text>
</comment>
<evidence type="ECO:0000259" key="6">
    <source>
        <dbReference type="Pfam" id="PF00561"/>
    </source>
</evidence>
<dbReference type="Gene3D" id="3.40.50.1820">
    <property type="entry name" value="alpha/beta hydrolase"/>
    <property type="match status" value="1"/>
</dbReference>
<dbReference type="InterPro" id="IPR052542">
    <property type="entry name" value="Cholesterol_Oxidase"/>
</dbReference>
<accession>A0ABT4AGV6</accession>